<evidence type="ECO:0008006" key="9">
    <source>
        <dbReference type="Google" id="ProtNLM"/>
    </source>
</evidence>
<gene>
    <name evidence="7" type="ORF">MYCIT1_LOCUS23098</name>
</gene>
<feature type="chain" id="PRO_5042279788" description="RTA1-domain-containing protein" evidence="6">
    <location>
        <begin position="21"/>
        <end position="290"/>
    </location>
</feature>
<reference evidence="7" key="1">
    <citation type="submission" date="2023-11" db="EMBL/GenBank/DDBJ databases">
        <authorList>
            <person name="De Vega J J."/>
            <person name="De Vega J J."/>
        </authorList>
    </citation>
    <scope>NUCLEOTIDE SEQUENCE</scope>
</reference>
<protein>
    <recommendedName>
        <fullName evidence="9">RTA1-domain-containing protein</fullName>
    </recommendedName>
</protein>
<evidence type="ECO:0000256" key="4">
    <source>
        <dbReference type="ARBA" id="ARBA00023136"/>
    </source>
</evidence>
<feature type="transmembrane region" description="Helical" evidence="5">
    <location>
        <begin position="243"/>
        <end position="261"/>
    </location>
</feature>
<sequence length="290" mass="32391">MPATGLLLLSTLFPIAQVFAAPKGNIPRPADPFLDPKHDVFNPLRYIASNVLTGIAFETGLVYKRGARFMLSMVIGCYTFAIGFGTRFGLHSNPEGKGLYIVEYLFIVLSPCAFIASEYVLLGRLARYLECDRHLMVPARRITKIFVSSDITTFLIQIFLAGLVLQLVSFLVFITVFVVFLYRLYTYDRALWASASSTKQRDWRILVGAMALSFLGILIRSLYRVIELSQGYVGHLATDEALFYALDTLPLFLAIAVYVFVWPGNYIGDGTPPIADQTESTKDTELAETH</sequence>
<keyword evidence="2 5" id="KW-0812">Transmembrane</keyword>
<evidence type="ECO:0000313" key="7">
    <source>
        <dbReference type="EMBL" id="CAK5275395.1"/>
    </source>
</evidence>
<dbReference type="PANTHER" id="PTHR31465">
    <property type="entry name" value="PROTEIN RTA1-RELATED"/>
    <property type="match status" value="1"/>
</dbReference>
<comment type="caution">
    <text evidence="7">The sequence shown here is derived from an EMBL/GenBank/DDBJ whole genome shotgun (WGS) entry which is preliminary data.</text>
</comment>
<dbReference type="AlphaFoldDB" id="A0AAD2K2J8"/>
<keyword evidence="4 5" id="KW-0472">Membrane</keyword>
<accession>A0AAD2K2J8</accession>
<dbReference type="EMBL" id="CAVNYO010000405">
    <property type="protein sequence ID" value="CAK5275395.1"/>
    <property type="molecule type" value="Genomic_DNA"/>
</dbReference>
<dbReference type="Proteomes" id="UP001295794">
    <property type="component" value="Unassembled WGS sequence"/>
</dbReference>
<feature type="signal peptide" evidence="6">
    <location>
        <begin position="1"/>
        <end position="20"/>
    </location>
</feature>
<evidence type="ECO:0000256" key="1">
    <source>
        <dbReference type="ARBA" id="ARBA00004141"/>
    </source>
</evidence>
<evidence type="ECO:0000256" key="3">
    <source>
        <dbReference type="ARBA" id="ARBA00022989"/>
    </source>
</evidence>
<feature type="transmembrane region" description="Helical" evidence="5">
    <location>
        <begin position="44"/>
        <end position="63"/>
    </location>
</feature>
<feature type="transmembrane region" description="Helical" evidence="5">
    <location>
        <begin position="167"/>
        <end position="185"/>
    </location>
</feature>
<feature type="transmembrane region" description="Helical" evidence="5">
    <location>
        <begin position="142"/>
        <end position="161"/>
    </location>
</feature>
<keyword evidence="8" id="KW-1185">Reference proteome</keyword>
<evidence type="ECO:0000313" key="8">
    <source>
        <dbReference type="Proteomes" id="UP001295794"/>
    </source>
</evidence>
<dbReference type="GO" id="GO:0016020">
    <property type="term" value="C:membrane"/>
    <property type="evidence" value="ECO:0007669"/>
    <property type="project" value="UniProtKB-SubCell"/>
</dbReference>
<feature type="transmembrane region" description="Helical" evidence="5">
    <location>
        <begin position="101"/>
        <end position="122"/>
    </location>
</feature>
<proteinExistence type="predicted"/>
<name>A0AAD2K2J8_9AGAR</name>
<comment type="subcellular location">
    <subcellularLocation>
        <location evidence="1">Membrane</location>
        <topology evidence="1">Multi-pass membrane protein</topology>
    </subcellularLocation>
</comment>
<dbReference type="PANTHER" id="PTHR31465:SF1">
    <property type="entry name" value="PROTEIN RTA1-RELATED"/>
    <property type="match status" value="1"/>
</dbReference>
<feature type="transmembrane region" description="Helical" evidence="5">
    <location>
        <begin position="70"/>
        <end position="89"/>
    </location>
</feature>
<keyword evidence="6" id="KW-0732">Signal</keyword>
<dbReference type="Pfam" id="PF04479">
    <property type="entry name" value="RTA1"/>
    <property type="match status" value="1"/>
</dbReference>
<evidence type="ECO:0000256" key="5">
    <source>
        <dbReference type="SAM" id="Phobius"/>
    </source>
</evidence>
<evidence type="ECO:0000256" key="6">
    <source>
        <dbReference type="SAM" id="SignalP"/>
    </source>
</evidence>
<feature type="transmembrane region" description="Helical" evidence="5">
    <location>
        <begin position="205"/>
        <end position="223"/>
    </location>
</feature>
<dbReference type="InterPro" id="IPR007568">
    <property type="entry name" value="RTA1"/>
</dbReference>
<evidence type="ECO:0000256" key="2">
    <source>
        <dbReference type="ARBA" id="ARBA00022692"/>
    </source>
</evidence>
<keyword evidence="3 5" id="KW-1133">Transmembrane helix</keyword>
<organism evidence="7 8">
    <name type="scientific">Mycena citricolor</name>
    <dbReference type="NCBI Taxonomy" id="2018698"/>
    <lineage>
        <taxon>Eukaryota</taxon>
        <taxon>Fungi</taxon>
        <taxon>Dikarya</taxon>
        <taxon>Basidiomycota</taxon>
        <taxon>Agaricomycotina</taxon>
        <taxon>Agaricomycetes</taxon>
        <taxon>Agaricomycetidae</taxon>
        <taxon>Agaricales</taxon>
        <taxon>Marasmiineae</taxon>
        <taxon>Mycenaceae</taxon>
        <taxon>Mycena</taxon>
    </lineage>
</organism>